<name>A0A0D1YNF5_9PEZI</name>
<keyword evidence="2" id="KW-1185">Reference proteome</keyword>
<reference evidence="1 2" key="1">
    <citation type="submission" date="2015-01" db="EMBL/GenBank/DDBJ databases">
        <title>The Genome Sequence of Ochroconis gallopava CBS43764.</title>
        <authorList>
            <consortium name="The Broad Institute Genomics Platform"/>
            <person name="Cuomo C."/>
            <person name="de Hoog S."/>
            <person name="Gorbushina A."/>
            <person name="Stielow B."/>
            <person name="Teixiera M."/>
            <person name="Abouelleil A."/>
            <person name="Chapman S.B."/>
            <person name="Priest M."/>
            <person name="Young S.K."/>
            <person name="Wortman J."/>
            <person name="Nusbaum C."/>
            <person name="Birren B."/>
        </authorList>
    </citation>
    <scope>NUCLEOTIDE SEQUENCE [LARGE SCALE GENOMIC DNA]</scope>
    <source>
        <strain evidence="1 2">CBS 43764</strain>
    </source>
</reference>
<dbReference type="VEuPathDB" id="FungiDB:PV09_06409"/>
<evidence type="ECO:0008006" key="3">
    <source>
        <dbReference type="Google" id="ProtNLM"/>
    </source>
</evidence>
<dbReference type="InParanoid" id="A0A0D1YNF5"/>
<accession>A0A0D1YNF5</accession>
<dbReference type="OrthoDB" id="5413827at2759"/>
<dbReference type="AlphaFoldDB" id="A0A0D1YNF5"/>
<dbReference type="HOGENOM" id="CLU_934480_0_0_1"/>
<evidence type="ECO:0000313" key="1">
    <source>
        <dbReference type="EMBL" id="KIW02257.1"/>
    </source>
</evidence>
<dbReference type="Proteomes" id="UP000053259">
    <property type="component" value="Unassembled WGS sequence"/>
</dbReference>
<organism evidence="1 2">
    <name type="scientific">Verruconis gallopava</name>
    <dbReference type="NCBI Taxonomy" id="253628"/>
    <lineage>
        <taxon>Eukaryota</taxon>
        <taxon>Fungi</taxon>
        <taxon>Dikarya</taxon>
        <taxon>Ascomycota</taxon>
        <taxon>Pezizomycotina</taxon>
        <taxon>Dothideomycetes</taxon>
        <taxon>Pleosporomycetidae</taxon>
        <taxon>Venturiales</taxon>
        <taxon>Sympoventuriaceae</taxon>
        <taxon>Verruconis</taxon>
    </lineage>
</organism>
<proteinExistence type="predicted"/>
<dbReference type="RefSeq" id="XP_016212126.1">
    <property type="nucleotide sequence ID" value="XM_016360044.1"/>
</dbReference>
<protein>
    <recommendedName>
        <fullName evidence="3">F-box domain-containing protein</fullName>
    </recommendedName>
</protein>
<dbReference type="GeneID" id="27314382"/>
<dbReference type="EMBL" id="KN847550">
    <property type="protein sequence ID" value="KIW02257.1"/>
    <property type="molecule type" value="Genomic_DNA"/>
</dbReference>
<evidence type="ECO:0000313" key="2">
    <source>
        <dbReference type="Proteomes" id="UP000053259"/>
    </source>
</evidence>
<gene>
    <name evidence="1" type="ORF">PV09_06409</name>
</gene>
<sequence length="298" mass="34105">MRWWSRFLGLRDRDRSSDPSSVAVESRLKNSSLLRIGRKVAMNSRPKRPKDARPKTHLLCLPGEIRNEIYRQLVCKPFVARDLRFLLTCRQIYHEAGLLAFSSAHFSVPMNRRAENIRVVALSDTLKSAVNYITLSRPGVGGLFETLEWLRKSNIYPIYVEYPVGPQLIAESLMSFLLRILETGAYGPQGDDCFALQVFGEFISNPRLNELTWTGLLQHNNGAKDGPRFAVRVLRESQQPNGSTFSKAQSMRWTELWRDITEVVLVEDLRAEEKLVMVKHGSAGFLKLRLRSEPMDRS</sequence>